<sequence length="382" mass="43260">MAVIKRAEFWEALKRIVNHLEPLAIAANIIQAAHCCLDQVLVTFGYLFLQYLRMNVTDCCGCDAIIASIESRWQKADQELFVAAVLLNPVYQNLPFSWISAFNLAGIQNLLMQIWDCFFPAERLNLEFLNHLDDYFHNQGFFAHLPSRVTLELGNAMTNVGDQSIACDSMLTELYSNEQLIQFKYIEDFYFLVYKVPSLSALPFRYSAFQQIQLPASDYSVSLLNSSSHLKRRFEARGKRANAELEGQTMLGSSPAIPLPASGTNLSANLEDGYINGDHQSNTTFCSMMEKNMQAIAQDETDNLPVVSTDLTFTSSFSLVSGIPIHELFDFSNDQWINIYICRSRDAVHEEMQLYEMLEKENIGDEGGLVDLDETNEDLLQN</sequence>
<evidence type="ECO:0000313" key="2">
    <source>
        <dbReference type="Proteomes" id="UP000053593"/>
    </source>
</evidence>
<dbReference type="HOGENOM" id="CLU_723727_0_0_1"/>
<dbReference type="Proteomes" id="UP000053593">
    <property type="component" value="Unassembled WGS sequence"/>
</dbReference>
<dbReference type="EMBL" id="KN834838">
    <property type="protein sequence ID" value="KIK52705.1"/>
    <property type="molecule type" value="Genomic_DNA"/>
</dbReference>
<proteinExistence type="predicted"/>
<dbReference type="AlphaFoldDB" id="A0A0D0AQU1"/>
<organism evidence="1 2">
    <name type="scientific">Collybiopsis luxurians FD-317 M1</name>
    <dbReference type="NCBI Taxonomy" id="944289"/>
    <lineage>
        <taxon>Eukaryota</taxon>
        <taxon>Fungi</taxon>
        <taxon>Dikarya</taxon>
        <taxon>Basidiomycota</taxon>
        <taxon>Agaricomycotina</taxon>
        <taxon>Agaricomycetes</taxon>
        <taxon>Agaricomycetidae</taxon>
        <taxon>Agaricales</taxon>
        <taxon>Marasmiineae</taxon>
        <taxon>Omphalotaceae</taxon>
        <taxon>Collybiopsis</taxon>
        <taxon>Collybiopsis luxurians</taxon>
    </lineage>
</organism>
<name>A0A0D0AQU1_9AGAR</name>
<reference evidence="1 2" key="1">
    <citation type="submission" date="2014-04" db="EMBL/GenBank/DDBJ databases">
        <title>Evolutionary Origins and Diversification of the Mycorrhizal Mutualists.</title>
        <authorList>
            <consortium name="DOE Joint Genome Institute"/>
            <consortium name="Mycorrhizal Genomics Consortium"/>
            <person name="Kohler A."/>
            <person name="Kuo A."/>
            <person name="Nagy L.G."/>
            <person name="Floudas D."/>
            <person name="Copeland A."/>
            <person name="Barry K.W."/>
            <person name="Cichocki N."/>
            <person name="Veneault-Fourrey C."/>
            <person name="LaButti K."/>
            <person name="Lindquist E.A."/>
            <person name="Lipzen A."/>
            <person name="Lundell T."/>
            <person name="Morin E."/>
            <person name="Murat C."/>
            <person name="Riley R."/>
            <person name="Ohm R."/>
            <person name="Sun H."/>
            <person name="Tunlid A."/>
            <person name="Henrissat B."/>
            <person name="Grigoriev I.V."/>
            <person name="Hibbett D.S."/>
            <person name="Martin F."/>
        </authorList>
    </citation>
    <scope>NUCLEOTIDE SEQUENCE [LARGE SCALE GENOMIC DNA]</scope>
    <source>
        <strain evidence="1 2">FD-317 M1</strain>
    </source>
</reference>
<evidence type="ECO:0000313" key="1">
    <source>
        <dbReference type="EMBL" id="KIK52705.1"/>
    </source>
</evidence>
<dbReference type="OrthoDB" id="3270520at2759"/>
<protein>
    <submittedName>
        <fullName evidence="1">Uncharacterized protein</fullName>
    </submittedName>
</protein>
<keyword evidence="2" id="KW-1185">Reference proteome</keyword>
<dbReference type="InterPro" id="IPR012337">
    <property type="entry name" value="RNaseH-like_sf"/>
</dbReference>
<accession>A0A0D0AQU1</accession>
<gene>
    <name evidence="1" type="ORF">GYMLUDRAFT_64073</name>
</gene>
<dbReference type="SUPFAM" id="SSF53098">
    <property type="entry name" value="Ribonuclease H-like"/>
    <property type="match status" value="1"/>
</dbReference>